<keyword evidence="2" id="KW-1185">Reference proteome</keyword>
<evidence type="ECO:0000313" key="2">
    <source>
        <dbReference type="Proteomes" id="UP000268891"/>
    </source>
</evidence>
<evidence type="ECO:0000313" key="1">
    <source>
        <dbReference type="EMBL" id="RRR40632.1"/>
    </source>
</evidence>
<reference evidence="1" key="1">
    <citation type="submission" date="2018-11" db="EMBL/GenBank/DDBJ databases">
        <authorList>
            <person name="Sattar A."/>
            <person name="Zunita Z."/>
            <person name="Jalila A."/>
            <person name="Saleha A.A."/>
        </authorList>
    </citation>
    <scope>NUCLEOTIDE SEQUENCE</scope>
    <source>
        <strain evidence="1">F12-74</strain>
    </source>
</reference>
<proteinExistence type="predicted"/>
<gene>
    <name evidence="1" type="ORF">EHH44_20105</name>
</gene>
<dbReference type="EMBL" id="RRZR01000065">
    <property type="protein sequence ID" value="RRR40632.1"/>
    <property type="molecule type" value="Genomic_DNA"/>
</dbReference>
<comment type="caution">
    <text evidence="1">The sequence shown here is derived from an EMBL/GenBank/DDBJ whole genome shotgun (WGS) entry which is preliminary data.</text>
</comment>
<dbReference type="Proteomes" id="UP000268891">
    <property type="component" value="Unassembled WGS sequence"/>
</dbReference>
<organism evidence="1 2">
    <name type="scientific">Mycolicibacter terrae</name>
    <dbReference type="NCBI Taxonomy" id="1788"/>
    <lineage>
        <taxon>Bacteria</taxon>
        <taxon>Bacillati</taxon>
        <taxon>Actinomycetota</taxon>
        <taxon>Actinomycetes</taxon>
        <taxon>Mycobacteriales</taxon>
        <taxon>Mycobacteriaceae</taxon>
        <taxon>Mycolicibacter</taxon>
    </lineage>
</organism>
<protein>
    <submittedName>
        <fullName evidence="1">PE family protein</fullName>
    </submittedName>
</protein>
<sequence>MLPRIDSQPIGSLGFRFDSLRGEHMSFVKAAPEAMTSAAGELQGIGEALAARSASIRIPTTAIAPAGTDPVSQLQAAVFATYGSLYQSISDQAAVVHQQLVGALGQNAVAYSTAEATNQSATSLDAAIQGFLTDILGVPTSGSSSLLSGNAANIGNIGMGNWASACSALLGLAGGGLLDFPEEVAAEAGSLVGFDQAMPAGAAGPAAGVGATPAGLAQATAMGASAAPNWAGEGAAAAGATPARPATASTVAPHATPSLAAVPAALPSAAPGDRGIGRFGAPRYGAKPTVVPKQPAV</sequence>
<accession>A0ACD2EI21</accession>
<name>A0ACD2EI21_9MYCO</name>